<evidence type="ECO:0000313" key="2">
    <source>
        <dbReference type="Proteomes" id="UP001175227"/>
    </source>
</evidence>
<organism evidence="1 2">
    <name type="scientific">Armillaria novae-zelandiae</name>
    <dbReference type="NCBI Taxonomy" id="153914"/>
    <lineage>
        <taxon>Eukaryota</taxon>
        <taxon>Fungi</taxon>
        <taxon>Dikarya</taxon>
        <taxon>Basidiomycota</taxon>
        <taxon>Agaricomycotina</taxon>
        <taxon>Agaricomycetes</taxon>
        <taxon>Agaricomycetidae</taxon>
        <taxon>Agaricales</taxon>
        <taxon>Marasmiineae</taxon>
        <taxon>Physalacriaceae</taxon>
        <taxon>Armillaria</taxon>
    </lineage>
</organism>
<reference evidence="1" key="1">
    <citation type="submission" date="2023-06" db="EMBL/GenBank/DDBJ databases">
        <authorList>
            <consortium name="Lawrence Berkeley National Laboratory"/>
            <person name="Ahrendt S."/>
            <person name="Sahu N."/>
            <person name="Indic B."/>
            <person name="Wong-Bajracharya J."/>
            <person name="Merenyi Z."/>
            <person name="Ke H.-M."/>
            <person name="Monk M."/>
            <person name="Kocsube S."/>
            <person name="Drula E."/>
            <person name="Lipzen A."/>
            <person name="Balint B."/>
            <person name="Henrissat B."/>
            <person name="Andreopoulos B."/>
            <person name="Martin F.M."/>
            <person name="Harder C.B."/>
            <person name="Rigling D."/>
            <person name="Ford K.L."/>
            <person name="Foster G.D."/>
            <person name="Pangilinan J."/>
            <person name="Papanicolaou A."/>
            <person name="Barry K."/>
            <person name="LaButti K."/>
            <person name="Viragh M."/>
            <person name="Koriabine M."/>
            <person name="Yan M."/>
            <person name="Riley R."/>
            <person name="Champramary S."/>
            <person name="Plett K.L."/>
            <person name="Tsai I.J."/>
            <person name="Slot J."/>
            <person name="Sipos G."/>
            <person name="Plett J."/>
            <person name="Nagy L.G."/>
            <person name="Grigoriev I.V."/>
        </authorList>
    </citation>
    <scope>NUCLEOTIDE SEQUENCE</scope>
    <source>
        <strain evidence="1">ICMP 16352</strain>
    </source>
</reference>
<sequence>MHRLLQPSKIGLVHLATDLSGFRFVINIATDDFLQTSTATTLTFFLGDDHRTNRNDLMNQLNHSGSSGTKGSAAGDIRAMSAQPVKPYECTTTLTLEGSSRARMDISNIDADPEIHIFTKSVPRGDTTIGFSTHSLWIAEVWIRDKRLTSAAIQSVRGGETDVYGRMLCQNEALLSRERGLYINRLLNKVQVVTIPDFWPKATFRLPVG</sequence>
<keyword evidence="2" id="KW-1185">Reference proteome</keyword>
<protein>
    <submittedName>
        <fullName evidence="1">Uncharacterized protein</fullName>
    </submittedName>
</protein>
<dbReference type="Proteomes" id="UP001175227">
    <property type="component" value="Unassembled WGS sequence"/>
</dbReference>
<dbReference type="EMBL" id="JAUEPR010000012">
    <property type="protein sequence ID" value="KAK0479329.1"/>
    <property type="molecule type" value="Genomic_DNA"/>
</dbReference>
<dbReference type="AlphaFoldDB" id="A0AA39P909"/>
<comment type="caution">
    <text evidence="1">The sequence shown here is derived from an EMBL/GenBank/DDBJ whole genome shotgun (WGS) entry which is preliminary data.</text>
</comment>
<gene>
    <name evidence="1" type="ORF">IW261DRAFT_1420052</name>
</gene>
<name>A0AA39P909_9AGAR</name>
<evidence type="ECO:0000313" key="1">
    <source>
        <dbReference type="EMBL" id="KAK0479329.1"/>
    </source>
</evidence>
<proteinExistence type="predicted"/>
<accession>A0AA39P909</accession>